<feature type="compositionally biased region" description="Low complexity" evidence="1">
    <location>
        <begin position="313"/>
        <end position="326"/>
    </location>
</feature>
<feature type="signal peptide" evidence="2">
    <location>
        <begin position="1"/>
        <end position="16"/>
    </location>
</feature>
<feature type="compositionally biased region" description="Pro residues" evidence="1">
    <location>
        <begin position="139"/>
        <end position="164"/>
    </location>
</feature>
<evidence type="ECO:0000313" key="4">
    <source>
        <dbReference type="Proteomes" id="UP001153620"/>
    </source>
</evidence>
<evidence type="ECO:0000256" key="1">
    <source>
        <dbReference type="SAM" id="MobiDB-lite"/>
    </source>
</evidence>
<feature type="compositionally biased region" description="Pro residues" evidence="1">
    <location>
        <begin position="263"/>
        <end position="295"/>
    </location>
</feature>
<name>A0A9N9RU34_9DIPT</name>
<accession>A0A9N9RU34</accession>
<dbReference type="EMBL" id="OU895878">
    <property type="protein sequence ID" value="CAG9804928.1"/>
    <property type="molecule type" value="Genomic_DNA"/>
</dbReference>
<feature type="region of interest" description="Disordered" evidence="1">
    <location>
        <begin position="234"/>
        <end position="352"/>
    </location>
</feature>
<sequence length="352" mass="35986">MKFLIVLSVLVVCASAKPFFFKHPLLSGLLGGGGSSSNAAASSSSFSAPPPEPVFVPAPPPPAPVYHPEPAPAPISSGPASNPLGGLHSLIMIPLNIKKSLLQAHQAKFNKKIQHILGAFSKFGSLGGGGGSGNSISGPEPPLVPVGPPEPLPPPISYPPPIQPAPTGGLSGGNVDYNALGGGQSSYSSSGSQSSSSGSGLSTGGNVQTFHPQPAPNTNYHSSPIVLYLYPVDQSSSHASSGSSSVDFQPAPIAPQPDCNHPAPQPAPFVPQPAPFVPQPAPFVPEPAPFIPEPIAPQQTYGPPDYEPAQPISTSFSSGTASSSSFDFEPQVSQPAPQPPNTYLPPSYKRRF</sequence>
<dbReference type="AlphaFoldDB" id="A0A9N9RU34"/>
<keyword evidence="2" id="KW-0732">Signal</keyword>
<feature type="region of interest" description="Disordered" evidence="1">
    <location>
        <begin position="40"/>
        <end position="79"/>
    </location>
</feature>
<proteinExistence type="predicted"/>
<feature type="region of interest" description="Disordered" evidence="1">
    <location>
        <begin position="130"/>
        <end position="218"/>
    </location>
</feature>
<evidence type="ECO:0000313" key="3">
    <source>
        <dbReference type="EMBL" id="CAG9804928.1"/>
    </source>
</evidence>
<feature type="compositionally biased region" description="Pro residues" evidence="1">
    <location>
        <begin position="48"/>
        <end position="73"/>
    </location>
</feature>
<feature type="chain" id="PRO_5040509312" evidence="2">
    <location>
        <begin position="17"/>
        <end position="352"/>
    </location>
</feature>
<feature type="compositionally biased region" description="Low complexity" evidence="1">
    <location>
        <begin position="185"/>
        <end position="200"/>
    </location>
</feature>
<feature type="compositionally biased region" description="Low complexity" evidence="1">
    <location>
        <begin position="235"/>
        <end position="245"/>
    </location>
</feature>
<gene>
    <name evidence="3" type="ORF">CHIRRI_LOCUS7805</name>
</gene>
<feature type="compositionally biased region" description="Polar residues" evidence="1">
    <location>
        <begin position="206"/>
        <end position="218"/>
    </location>
</feature>
<keyword evidence="4" id="KW-1185">Reference proteome</keyword>
<organism evidence="3 4">
    <name type="scientific">Chironomus riparius</name>
    <dbReference type="NCBI Taxonomy" id="315576"/>
    <lineage>
        <taxon>Eukaryota</taxon>
        <taxon>Metazoa</taxon>
        <taxon>Ecdysozoa</taxon>
        <taxon>Arthropoda</taxon>
        <taxon>Hexapoda</taxon>
        <taxon>Insecta</taxon>
        <taxon>Pterygota</taxon>
        <taxon>Neoptera</taxon>
        <taxon>Endopterygota</taxon>
        <taxon>Diptera</taxon>
        <taxon>Nematocera</taxon>
        <taxon>Chironomoidea</taxon>
        <taxon>Chironomidae</taxon>
        <taxon>Chironominae</taxon>
        <taxon>Chironomus</taxon>
    </lineage>
</organism>
<evidence type="ECO:0000256" key="2">
    <source>
        <dbReference type="SAM" id="SignalP"/>
    </source>
</evidence>
<protein>
    <submittedName>
        <fullName evidence="3">Uncharacterized protein</fullName>
    </submittedName>
</protein>
<reference evidence="3" key="2">
    <citation type="submission" date="2022-10" db="EMBL/GenBank/DDBJ databases">
        <authorList>
            <consortium name="ENA_rothamsted_submissions"/>
            <consortium name="culmorum"/>
            <person name="King R."/>
        </authorList>
    </citation>
    <scope>NUCLEOTIDE SEQUENCE</scope>
</reference>
<dbReference type="Proteomes" id="UP001153620">
    <property type="component" value="Chromosome 2"/>
</dbReference>
<reference evidence="3" key="1">
    <citation type="submission" date="2022-01" db="EMBL/GenBank/DDBJ databases">
        <authorList>
            <person name="King R."/>
        </authorList>
    </citation>
    <scope>NUCLEOTIDE SEQUENCE</scope>
</reference>